<dbReference type="OrthoDB" id="5952899at2759"/>
<dbReference type="Gene3D" id="1.20.1070.10">
    <property type="entry name" value="Rhodopsin 7-helix transmembrane proteins"/>
    <property type="match status" value="1"/>
</dbReference>
<dbReference type="GeneID" id="110247319"/>
<feature type="domain" description="G-protein coupled receptors family 1 profile" evidence="10">
    <location>
        <begin position="44"/>
        <end position="311"/>
    </location>
</feature>
<dbReference type="CDD" id="cd00637">
    <property type="entry name" value="7tm_classA_rhodopsin-like"/>
    <property type="match status" value="1"/>
</dbReference>
<dbReference type="KEGG" id="epa:110247319"/>
<keyword evidence="2 8" id="KW-0812">Transmembrane</keyword>
<evidence type="ECO:0000256" key="5">
    <source>
        <dbReference type="ARBA" id="ARBA00023136"/>
    </source>
</evidence>
<keyword evidence="4 8" id="KW-0297">G-protein coupled receptor</keyword>
<keyword evidence="12" id="KW-1185">Reference proteome</keyword>
<feature type="transmembrane region" description="Helical" evidence="9">
    <location>
        <begin position="31"/>
        <end position="53"/>
    </location>
</feature>
<comment type="subcellular location">
    <subcellularLocation>
        <location evidence="1">Membrane</location>
        <topology evidence="1">Multi-pass membrane protein</topology>
    </subcellularLocation>
</comment>
<feature type="transmembrane region" description="Helical" evidence="9">
    <location>
        <begin position="148"/>
        <end position="168"/>
    </location>
</feature>
<dbReference type="GO" id="GO:0005886">
    <property type="term" value="C:plasma membrane"/>
    <property type="evidence" value="ECO:0007669"/>
    <property type="project" value="TreeGrafter"/>
</dbReference>
<name>A0A913XUK6_EXADI</name>
<dbReference type="PROSITE" id="PS00237">
    <property type="entry name" value="G_PROTEIN_RECEP_F1_1"/>
    <property type="match status" value="1"/>
</dbReference>
<evidence type="ECO:0000256" key="8">
    <source>
        <dbReference type="RuleBase" id="RU000688"/>
    </source>
</evidence>
<organism evidence="11 12">
    <name type="scientific">Exaiptasia diaphana</name>
    <name type="common">Tropical sea anemone</name>
    <name type="synonym">Aiptasia pulchella</name>
    <dbReference type="NCBI Taxonomy" id="2652724"/>
    <lineage>
        <taxon>Eukaryota</taxon>
        <taxon>Metazoa</taxon>
        <taxon>Cnidaria</taxon>
        <taxon>Anthozoa</taxon>
        <taxon>Hexacorallia</taxon>
        <taxon>Actiniaria</taxon>
        <taxon>Aiptasiidae</taxon>
        <taxon>Exaiptasia</taxon>
    </lineage>
</organism>
<keyword evidence="5 9" id="KW-0472">Membrane</keyword>
<feature type="transmembrane region" description="Helical" evidence="9">
    <location>
        <begin position="198"/>
        <end position="224"/>
    </location>
</feature>
<evidence type="ECO:0000256" key="3">
    <source>
        <dbReference type="ARBA" id="ARBA00022989"/>
    </source>
</evidence>
<sequence>MAIEDMINSTVPSNMTGVEDVDSAAVRACKVLAYCLIILMSLIGNSLVITVIYKDKRMKTNINRFIVNMCISDILMTLWVLPQTISSIVHDGRWQVTGDMGDFLCKMVPLWQDVSAGVSIFSMTVIAFDRFFAIVLPFKAHVITTRRCYLMIFLTWFLSVIIHTPYLFTLRLYQFDEDNIQCRQIWPIDLMEKNIPTIFYLLQFSMLYAVPLLSIAFFYTAVILELNRKSKTENQNITQQRARQRENREVSFMLITVVVLFALSWAPLNTMAFLHFFKWEKEGVSPSYGRTLRFVADFLIHSNSAQNAVIYFTFNSRFKQGLRKICCCPSGRDHQDNDISNGYSSMRSKRWYIKRDCDTNVDRVELTSRTGNGVI</sequence>
<proteinExistence type="inferred from homology"/>
<feature type="transmembrane region" description="Helical" evidence="9">
    <location>
        <begin position="65"/>
        <end position="85"/>
    </location>
</feature>
<keyword evidence="7 8" id="KW-0807">Transducer</keyword>
<dbReference type="GO" id="GO:0004930">
    <property type="term" value="F:G protein-coupled receptor activity"/>
    <property type="evidence" value="ECO:0007669"/>
    <property type="project" value="UniProtKB-KW"/>
</dbReference>
<dbReference type="SMART" id="SM01381">
    <property type="entry name" value="7TM_GPCR_Srsx"/>
    <property type="match status" value="1"/>
</dbReference>
<dbReference type="RefSeq" id="XP_020909409.1">
    <property type="nucleotide sequence ID" value="XM_021053750.2"/>
</dbReference>
<evidence type="ECO:0000256" key="2">
    <source>
        <dbReference type="ARBA" id="ARBA00022692"/>
    </source>
</evidence>
<evidence type="ECO:0000313" key="12">
    <source>
        <dbReference type="Proteomes" id="UP000887567"/>
    </source>
</evidence>
<evidence type="ECO:0000313" key="11">
    <source>
        <dbReference type="EnsemblMetazoa" id="XP_020909409.1"/>
    </source>
</evidence>
<dbReference type="EnsemblMetazoa" id="XM_021053750.2">
    <property type="protein sequence ID" value="XP_020909409.1"/>
    <property type="gene ID" value="LOC110247319"/>
</dbReference>
<dbReference type="InterPro" id="IPR017452">
    <property type="entry name" value="GPCR_Rhodpsn_7TM"/>
</dbReference>
<dbReference type="InterPro" id="IPR000276">
    <property type="entry name" value="GPCR_Rhodpsn"/>
</dbReference>
<dbReference type="AlphaFoldDB" id="A0A913XUK6"/>
<feature type="transmembrane region" description="Helical" evidence="9">
    <location>
        <begin position="116"/>
        <end position="136"/>
    </location>
</feature>
<reference evidence="11" key="1">
    <citation type="submission" date="2022-11" db="UniProtKB">
        <authorList>
            <consortium name="EnsemblMetazoa"/>
        </authorList>
    </citation>
    <scope>IDENTIFICATION</scope>
</reference>
<keyword evidence="3 9" id="KW-1133">Transmembrane helix</keyword>
<dbReference type="Pfam" id="PF00001">
    <property type="entry name" value="7tm_1"/>
    <property type="match status" value="1"/>
</dbReference>
<dbReference type="PROSITE" id="PS50262">
    <property type="entry name" value="G_PROTEIN_RECEP_F1_2"/>
    <property type="match status" value="1"/>
</dbReference>
<accession>A0A913XUK6</accession>
<evidence type="ECO:0000259" key="10">
    <source>
        <dbReference type="PROSITE" id="PS50262"/>
    </source>
</evidence>
<evidence type="ECO:0000256" key="6">
    <source>
        <dbReference type="ARBA" id="ARBA00023170"/>
    </source>
</evidence>
<dbReference type="FunFam" id="1.20.1070.10:FF:000291">
    <property type="entry name" value="Predicted protein"/>
    <property type="match status" value="1"/>
</dbReference>
<feature type="transmembrane region" description="Helical" evidence="9">
    <location>
        <begin position="250"/>
        <end position="274"/>
    </location>
</feature>
<evidence type="ECO:0000256" key="4">
    <source>
        <dbReference type="ARBA" id="ARBA00023040"/>
    </source>
</evidence>
<dbReference type="PANTHER" id="PTHR45695:SF9">
    <property type="entry name" value="LEUCOKININ RECEPTOR"/>
    <property type="match status" value="1"/>
</dbReference>
<evidence type="ECO:0000256" key="1">
    <source>
        <dbReference type="ARBA" id="ARBA00004141"/>
    </source>
</evidence>
<keyword evidence="6 8" id="KW-0675">Receptor</keyword>
<dbReference type="OMA" id="IVNMCIS"/>
<comment type="similarity">
    <text evidence="8">Belongs to the G-protein coupled receptor 1 family.</text>
</comment>
<evidence type="ECO:0000256" key="7">
    <source>
        <dbReference type="ARBA" id="ARBA00023224"/>
    </source>
</evidence>
<protein>
    <recommendedName>
        <fullName evidence="10">G-protein coupled receptors family 1 profile domain-containing protein</fullName>
    </recommendedName>
</protein>
<dbReference type="Proteomes" id="UP000887567">
    <property type="component" value="Unplaced"/>
</dbReference>
<dbReference type="PRINTS" id="PR00237">
    <property type="entry name" value="GPCRRHODOPSN"/>
</dbReference>
<dbReference type="SUPFAM" id="SSF81321">
    <property type="entry name" value="Family A G protein-coupled receptor-like"/>
    <property type="match status" value="1"/>
</dbReference>
<dbReference type="PANTHER" id="PTHR45695">
    <property type="entry name" value="LEUCOKININ RECEPTOR-RELATED"/>
    <property type="match status" value="1"/>
</dbReference>
<evidence type="ECO:0000256" key="9">
    <source>
        <dbReference type="SAM" id="Phobius"/>
    </source>
</evidence>